<name>Q8GMK1_ECOLX</name>
<dbReference type="Pfam" id="PF00535">
    <property type="entry name" value="Glycos_transf_2"/>
    <property type="match status" value="1"/>
</dbReference>
<dbReference type="RefSeq" id="WP_000998506.1">
    <property type="nucleotide sequence ID" value="NZ_AP024582.1"/>
</dbReference>
<organism evidence="2">
    <name type="scientific">Escherichia coli</name>
    <dbReference type="NCBI Taxonomy" id="562"/>
    <lineage>
        <taxon>Bacteria</taxon>
        <taxon>Pseudomonadati</taxon>
        <taxon>Pseudomonadota</taxon>
        <taxon>Gammaproteobacteria</taxon>
        <taxon>Enterobacterales</taxon>
        <taxon>Enterobacteriaceae</taxon>
        <taxon>Escherichia</taxon>
    </lineage>
</organism>
<dbReference type="GO" id="GO:0016758">
    <property type="term" value="F:hexosyltransferase activity"/>
    <property type="evidence" value="ECO:0007669"/>
    <property type="project" value="UniProtKB-ARBA"/>
</dbReference>
<keyword evidence="2" id="KW-0808">Transferase</keyword>
<dbReference type="Gene3D" id="3.90.550.10">
    <property type="entry name" value="Spore Coat Polysaccharide Biosynthesis Protein SpsA, Chain A"/>
    <property type="match status" value="1"/>
</dbReference>
<dbReference type="PANTHER" id="PTHR22916">
    <property type="entry name" value="GLYCOSYLTRANSFERASE"/>
    <property type="match status" value="1"/>
</dbReference>
<gene>
    <name evidence="2" type="primary">wbsA</name>
</gene>
<dbReference type="InterPro" id="IPR001173">
    <property type="entry name" value="Glyco_trans_2-like"/>
</dbReference>
<accession>Q8GMK1</accession>
<evidence type="ECO:0000259" key="1">
    <source>
        <dbReference type="Pfam" id="PF00535"/>
    </source>
</evidence>
<reference evidence="2" key="1">
    <citation type="journal article" date="2002" name="J. Appl. Microbiol.">
        <title>Identification of the O-antigen biosynthesis genes of Escherichia coli O91 and development of a O91 PCR serotyping test.</title>
        <authorList>
            <person name="Perelle S."/>
            <person name="Dilasser F."/>
            <person name="Grout J."/>
            <person name="Fach P."/>
        </authorList>
    </citation>
    <scope>NUCLEOTIDE SEQUENCE</scope>
    <source>
        <strain evidence="2">ECA95</strain>
    </source>
</reference>
<dbReference type="SUPFAM" id="SSF53448">
    <property type="entry name" value="Nucleotide-diphospho-sugar transferases"/>
    <property type="match status" value="1"/>
</dbReference>
<dbReference type="InterPro" id="IPR029044">
    <property type="entry name" value="Nucleotide-diphossugar_trans"/>
</dbReference>
<dbReference type="AlphaFoldDB" id="Q8GMK1"/>
<evidence type="ECO:0000313" key="2">
    <source>
        <dbReference type="EMBL" id="AAK60450.1"/>
    </source>
</evidence>
<protein>
    <submittedName>
        <fullName evidence="2">Putative glycosyl transferase</fullName>
    </submittedName>
</protein>
<sequence length="254" mass="29661">MNDKSITPLISVITATFNSQRFILDTYKSLQAQSYKNWEWVVTDDASEDKTVSILKELQSNDDRIKIFINADNKGAAWSRNNSMKESKGQYFAFIDSDDLWHPEKLSRQIAFMGDNIDFSFTSYELVDVENKKLNKKIDITPILPLTYHQMLRKKATLGCSTVILRVSAFPDVRMPDLRTGQDYATWLKILKRGTRAYLLPEVLTSYRIVNGSISRNKFKKALRQWEIYRKYENLSFLYSCYCFSLYAFRAVVR</sequence>
<dbReference type="PATRIC" id="fig|562.7006.peg.493"/>
<dbReference type="EMBL" id="AY035396">
    <property type="protein sequence ID" value="AAK60450.1"/>
    <property type="molecule type" value="Genomic_DNA"/>
</dbReference>
<proteinExistence type="predicted"/>
<dbReference type="CAZy" id="GT2">
    <property type="family name" value="Glycosyltransferase Family 2"/>
</dbReference>
<dbReference type="PANTHER" id="PTHR22916:SF3">
    <property type="entry name" value="UDP-GLCNAC:BETAGAL BETA-1,3-N-ACETYLGLUCOSAMINYLTRANSFERASE-LIKE PROTEIN 1"/>
    <property type="match status" value="1"/>
</dbReference>
<feature type="domain" description="Glycosyltransferase 2-like" evidence="1">
    <location>
        <begin position="11"/>
        <end position="152"/>
    </location>
</feature>